<sequence length="407" mass="43334">MVELTLYDFTFRIGLSTALGMFIGLEREWAHKEAGIRTFGLFCLTGMISTVIYQPYATIACAIFAIAFIIVMSAHGISQRKDPNLTTGAALFVTFFVGVLIGIGQMVPAVIIAIIVTALLSIKTELQSIAVELTAQEVHAAVEFGILAFVIYPILPDKPIDPWGVINPRTIWLMVVLISGIGFVNYIIMKKYGSKGAAYTGFFGGLANSTAIVAEFSSRIKAEPALTMIAVSAVILSDVAMCVRNLALCIFLAPSLLPKLIVPYGVMIVIGGLFAYRHIMKEQPVTVRIQSPFSIRNALVFGTIFLIMVILSAAAVFELGRAGFLISSFLSGMVSSASATASAIALLQSGTLDINTAAMGIILASMSSIIVKFPLAYVSNNKKFIARVALGGGIMMAAGILTAILII</sequence>
<protein>
    <submittedName>
        <fullName evidence="9">Membrane protein</fullName>
    </submittedName>
</protein>
<dbReference type="PRINTS" id="PR01837">
    <property type="entry name" value="MGTCSAPBPROT"/>
</dbReference>
<dbReference type="RefSeq" id="WP_014406962.1">
    <property type="nucleotide sequence ID" value="NC_017034.1"/>
</dbReference>
<reference evidence="9 10" key="1">
    <citation type="journal article" date="2012" name="J. Bacteriol.">
        <title>Complete genome sequence of a thermophilic methanogen, Methanocella conradii HZ254, isolated from Chinese rice field soil.</title>
        <authorList>
            <person name="Lu Z."/>
            <person name="Lu Y."/>
        </authorList>
    </citation>
    <scope>NUCLEOTIDE SEQUENCE [LARGE SCALE GENOMIC DNA]</scope>
    <source>
        <strain evidence="10">DSM 24694 / JCM 17849 / CGMCC 1.5162 / HZ254</strain>
    </source>
</reference>
<name>H8I6D3_METCZ</name>
<evidence type="ECO:0000256" key="2">
    <source>
        <dbReference type="ARBA" id="ARBA00022475"/>
    </source>
</evidence>
<dbReference type="AlphaFoldDB" id="H8I6D3"/>
<dbReference type="Pfam" id="PF02308">
    <property type="entry name" value="MgtC"/>
    <property type="match status" value="1"/>
</dbReference>
<feature type="transmembrane region" description="Helical" evidence="6">
    <location>
        <begin position="109"/>
        <end position="126"/>
    </location>
</feature>
<dbReference type="PANTHER" id="PTHR39084">
    <property type="entry name" value="MEMBRANE PROTEIN-RELATED"/>
    <property type="match status" value="1"/>
</dbReference>
<comment type="subcellular location">
    <subcellularLocation>
        <location evidence="1">Cell membrane</location>
        <topology evidence="1">Multi-pass membrane protein</topology>
    </subcellularLocation>
</comment>
<dbReference type="HOGENOM" id="CLU_036781_1_1_2"/>
<keyword evidence="2" id="KW-1003">Cell membrane</keyword>
<evidence type="ECO:0000259" key="8">
    <source>
        <dbReference type="Pfam" id="PF13194"/>
    </source>
</evidence>
<dbReference type="Pfam" id="PF13194">
    <property type="entry name" value="DUF4010"/>
    <property type="match status" value="1"/>
</dbReference>
<dbReference type="Proteomes" id="UP000005233">
    <property type="component" value="Chromosome"/>
</dbReference>
<feature type="transmembrane region" description="Helical" evidence="6">
    <location>
        <begin position="260"/>
        <end position="277"/>
    </location>
</feature>
<feature type="transmembrane region" description="Helical" evidence="6">
    <location>
        <begin position="170"/>
        <end position="188"/>
    </location>
</feature>
<dbReference type="GO" id="GO:0005886">
    <property type="term" value="C:plasma membrane"/>
    <property type="evidence" value="ECO:0007669"/>
    <property type="project" value="UniProtKB-SubCell"/>
</dbReference>
<dbReference type="InterPro" id="IPR003416">
    <property type="entry name" value="MgtC/SapB/SrpB/YhiD_fam"/>
</dbReference>
<feature type="transmembrane region" description="Helical" evidence="6">
    <location>
        <begin position="384"/>
        <end position="406"/>
    </location>
</feature>
<accession>H8I6D3</accession>
<keyword evidence="4 6" id="KW-1133">Transmembrane helix</keyword>
<evidence type="ECO:0000256" key="5">
    <source>
        <dbReference type="ARBA" id="ARBA00023136"/>
    </source>
</evidence>
<feature type="domain" description="DUF4010" evidence="8">
    <location>
        <begin position="176"/>
        <end position="378"/>
    </location>
</feature>
<gene>
    <name evidence="9" type="ordered locus">Mtc_2400</name>
</gene>
<dbReference type="KEGG" id="mez:Mtc_2400"/>
<feature type="transmembrane region" description="Helical" evidence="6">
    <location>
        <begin position="59"/>
        <end position="78"/>
    </location>
</feature>
<dbReference type="eggNOG" id="arCOG04203">
    <property type="taxonomic scope" value="Archaea"/>
</dbReference>
<evidence type="ECO:0000256" key="3">
    <source>
        <dbReference type="ARBA" id="ARBA00022692"/>
    </source>
</evidence>
<feature type="transmembrane region" description="Helical" evidence="6">
    <location>
        <begin position="138"/>
        <end position="155"/>
    </location>
</feature>
<dbReference type="OrthoDB" id="187863at2157"/>
<evidence type="ECO:0000256" key="4">
    <source>
        <dbReference type="ARBA" id="ARBA00022989"/>
    </source>
</evidence>
<keyword evidence="10" id="KW-1185">Reference proteome</keyword>
<evidence type="ECO:0000259" key="7">
    <source>
        <dbReference type="Pfam" id="PF02308"/>
    </source>
</evidence>
<feature type="transmembrane region" description="Helical" evidence="6">
    <location>
        <begin position="298"/>
        <end position="317"/>
    </location>
</feature>
<feature type="transmembrane region" description="Helical" evidence="6">
    <location>
        <begin position="323"/>
        <end position="347"/>
    </location>
</feature>
<feature type="transmembrane region" description="Helical" evidence="6">
    <location>
        <begin position="85"/>
        <end position="103"/>
    </location>
</feature>
<evidence type="ECO:0000256" key="6">
    <source>
        <dbReference type="SAM" id="Phobius"/>
    </source>
</evidence>
<dbReference type="GeneID" id="11972578"/>
<evidence type="ECO:0000313" key="10">
    <source>
        <dbReference type="Proteomes" id="UP000005233"/>
    </source>
</evidence>
<proteinExistence type="predicted"/>
<dbReference type="PANTHER" id="PTHR39084:SF1">
    <property type="entry name" value="DUF4010 DOMAIN-CONTAINING PROTEIN"/>
    <property type="match status" value="1"/>
</dbReference>
<feature type="transmembrane region" description="Helical" evidence="6">
    <location>
        <begin position="359"/>
        <end position="378"/>
    </location>
</feature>
<evidence type="ECO:0000256" key="1">
    <source>
        <dbReference type="ARBA" id="ARBA00004651"/>
    </source>
</evidence>
<dbReference type="EMBL" id="CP003243">
    <property type="protein sequence ID" value="AFD01131.1"/>
    <property type="molecule type" value="Genomic_DNA"/>
</dbReference>
<evidence type="ECO:0000313" key="9">
    <source>
        <dbReference type="EMBL" id="AFD01131.1"/>
    </source>
</evidence>
<dbReference type="InterPro" id="IPR049177">
    <property type="entry name" value="MgtC_SapB_SrpB_YhiD_N"/>
</dbReference>
<dbReference type="InterPro" id="IPR025105">
    <property type="entry name" value="DUF4010"/>
</dbReference>
<dbReference type="STRING" id="1041930.Mtc_2400"/>
<feature type="transmembrane region" description="Helical" evidence="6">
    <location>
        <begin position="225"/>
        <end position="254"/>
    </location>
</feature>
<keyword evidence="5 6" id="KW-0472">Membrane</keyword>
<organism evidence="9 10">
    <name type="scientific">Methanocella conradii (strain DSM 24694 / JCM 17849 / CGMCC 1.5162 / HZ254)</name>
    <dbReference type="NCBI Taxonomy" id="1041930"/>
    <lineage>
        <taxon>Archaea</taxon>
        <taxon>Methanobacteriati</taxon>
        <taxon>Methanobacteriota</taxon>
        <taxon>Stenosarchaea group</taxon>
        <taxon>Methanomicrobia</taxon>
        <taxon>Methanocellales</taxon>
        <taxon>Methanocellaceae</taxon>
        <taxon>Methanocella</taxon>
    </lineage>
</organism>
<feature type="domain" description="MgtC/SapB/SrpB/YhiD N-terminal" evidence="7">
    <location>
        <begin position="14"/>
        <end position="128"/>
    </location>
</feature>
<keyword evidence="3 6" id="KW-0812">Transmembrane</keyword>